<dbReference type="EMBL" id="FMXQ01000007">
    <property type="protein sequence ID" value="SDB46134.1"/>
    <property type="molecule type" value="Genomic_DNA"/>
</dbReference>
<dbReference type="AlphaFoldDB" id="A0A1G6DLR5"/>
<evidence type="ECO:0008006" key="4">
    <source>
        <dbReference type="Google" id="ProtNLM"/>
    </source>
</evidence>
<organism evidence="2 3">
    <name type="scientific">Bauldia litoralis</name>
    <dbReference type="NCBI Taxonomy" id="665467"/>
    <lineage>
        <taxon>Bacteria</taxon>
        <taxon>Pseudomonadati</taxon>
        <taxon>Pseudomonadota</taxon>
        <taxon>Alphaproteobacteria</taxon>
        <taxon>Hyphomicrobiales</taxon>
        <taxon>Kaistiaceae</taxon>
        <taxon>Bauldia</taxon>
    </lineage>
</organism>
<name>A0A1G6DLR5_9HYPH</name>
<evidence type="ECO:0000256" key="1">
    <source>
        <dbReference type="SAM" id="SignalP"/>
    </source>
</evidence>
<reference evidence="2 3" key="1">
    <citation type="submission" date="2016-10" db="EMBL/GenBank/DDBJ databases">
        <authorList>
            <person name="de Groot N.N."/>
        </authorList>
    </citation>
    <scope>NUCLEOTIDE SEQUENCE [LARGE SCALE GENOMIC DNA]</scope>
    <source>
        <strain evidence="2 3">ATCC 35022</strain>
    </source>
</reference>
<protein>
    <recommendedName>
        <fullName evidence="4">HdeA/HdeB family protein</fullName>
    </recommendedName>
</protein>
<dbReference type="RefSeq" id="WP_090878427.1">
    <property type="nucleotide sequence ID" value="NZ_FMXQ01000007.1"/>
</dbReference>
<keyword evidence="3" id="KW-1185">Reference proteome</keyword>
<accession>A0A1G6DLR5</accession>
<dbReference type="OrthoDB" id="7776561at2"/>
<feature type="signal peptide" evidence="1">
    <location>
        <begin position="1"/>
        <end position="22"/>
    </location>
</feature>
<keyword evidence="1" id="KW-0732">Signal</keyword>
<evidence type="ECO:0000313" key="3">
    <source>
        <dbReference type="Proteomes" id="UP000199071"/>
    </source>
</evidence>
<sequence length="101" mass="10413">MILARSTLAALALMALGATALASSDDAWKAFRADVETQCLAAAEPMFETATATVDPFGSESYGLALVRGTARGADAEIMAICVYDKQAKTVEIGGELPAAE</sequence>
<gene>
    <name evidence="2" type="ORF">SAMN02982931_03588</name>
</gene>
<dbReference type="Proteomes" id="UP000199071">
    <property type="component" value="Unassembled WGS sequence"/>
</dbReference>
<feature type="chain" id="PRO_5011466106" description="HdeA/HdeB family protein" evidence="1">
    <location>
        <begin position="23"/>
        <end position="101"/>
    </location>
</feature>
<proteinExistence type="predicted"/>
<evidence type="ECO:0000313" key="2">
    <source>
        <dbReference type="EMBL" id="SDB46134.1"/>
    </source>
</evidence>